<dbReference type="Proteomes" id="UP000232323">
    <property type="component" value="Unassembled WGS sequence"/>
</dbReference>
<feature type="compositionally biased region" description="Low complexity" evidence="1">
    <location>
        <begin position="25"/>
        <end position="34"/>
    </location>
</feature>
<feature type="compositionally biased region" description="Low complexity" evidence="1">
    <location>
        <begin position="554"/>
        <end position="563"/>
    </location>
</feature>
<feature type="region of interest" description="Disordered" evidence="1">
    <location>
        <begin position="503"/>
        <end position="529"/>
    </location>
</feature>
<evidence type="ECO:0000256" key="1">
    <source>
        <dbReference type="SAM" id="MobiDB-lite"/>
    </source>
</evidence>
<evidence type="ECO:0000313" key="3">
    <source>
        <dbReference type="Proteomes" id="UP000232323"/>
    </source>
</evidence>
<feature type="region of interest" description="Disordered" evidence="1">
    <location>
        <begin position="1"/>
        <end position="36"/>
    </location>
</feature>
<reference evidence="2 3" key="1">
    <citation type="submission" date="2017-08" db="EMBL/GenBank/DDBJ databases">
        <title>Acidophilic green algal genome provides insights into adaptation to an acidic environment.</title>
        <authorList>
            <person name="Hirooka S."/>
            <person name="Hirose Y."/>
            <person name="Kanesaki Y."/>
            <person name="Higuchi S."/>
            <person name="Fujiwara T."/>
            <person name="Onuma R."/>
            <person name="Era A."/>
            <person name="Ohbayashi R."/>
            <person name="Uzuka A."/>
            <person name="Nozaki H."/>
            <person name="Yoshikawa H."/>
            <person name="Miyagishima S.Y."/>
        </authorList>
    </citation>
    <scope>NUCLEOTIDE SEQUENCE [LARGE SCALE GENOMIC DNA]</scope>
    <source>
        <strain evidence="2 3">NIES-2499</strain>
    </source>
</reference>
<feature type="region of interest" description="Disordered" evidence="1">
    <location>
        <begin position="543"/>
        <end position="563"/>
    </location>
</feature>
<proteinExistence type="predicted"/>
<feature type="compositionally biased region" description="Low complexity" evidence="1">
    <location>
        <begin position="747"/>
        <end position="757"/>
    </location>
</feature>
<dbReference type="EMBL" id="BEGY01000035">
    <property type="protein sequence ID" value="GAX78712.1"/>
    <property type="molecule type" value="Genomic_DNA"/>
</dbReference>
<feature type="region of interest" description="Disordered" evidence="1">
    <location>
        <begin position="726"/>
        <end position="765"/>
    </location>
</feature>
<dbReference type="AlphaFoldDB" id="A0A250X747"/>
<sequence>MQREQSSSMSSMSSVLEQLPVTAPRSSKASSFRSSCRRDMMGKTRFGGQVLQPSTPYLFYIAPVAIPLMSTDHDPQLLHQVHQQAYHQHQSASQAFTSSEHVGSFRGLDKSAGRMQIADSAVTAAGVGFAFMTVPDLAQQHPSWESSSRRMPADEESGGRCSLSLLSEASEEATVISIHLLFDSQAVKDLLSSCTAGPIQVSVKHSSIEILDESWLTPEEIYQGSSVIKIPRKALPDHSTLLHIYIYQQKRKVSDHHHVPSAAPGFSSFGSLPSSEAVQHNVIASMESAAPTTALRPSETMIEDAGSMILSRGGVMNQAGCEATASNTTDDSMADDVVLLSVLPVLCLPAAAAVEIQHWYISSLLLSSSAAAATAPDSAAAATAPDMPLPWGVSEGTASSSTSTSATCMLSGSRSVDSSTSCMRQMGVQQRRQYSGTSSGCVHRGGHEWQGCSTPTEFSSKIISSSGIRGKKRAPILPPGSFDSPLLPGSLLSAASLGSSSSAAVREDFEQPHQQAGSLGVEGGLKPYHHNVLQPPKIKSPIRPGSMQHHISGRQRTSSSGSSAVALSANAAAAAVTSHGHTIVDMPSIIMSLSADPASGAITTDDKTRVNTADESRSVSGAAAAAAAASWLNVQEAAGKLMFTVSEEPAAATPTVAAASTEAGSVDDESGVNAGQQHEEVNSVDPPFAFGPLIQSLSQAGRDYSHSDVILPALALMLPAAGDTPSEGGCLGSRSLNLQGEGGLGRGSSSSSSNSRNAQDDNQYIIDTTTGRDYVTDHVAKTNLLPFLSPPASSEHLQDYYNGGTAQRPAKIIRSVIRSEDLAVVPTISCPASIPAVRPSSSSSLIITDSKSTNRDDANYYKAERATVRPADGHINSKALMRAGMIHHHRLLLHQELSAAASTSGPTTTTAAASTGPTTTTDTSTAAASTGPTTTTATSTAAASTGGPIGPTTTTATSTAAASTGGPTTTTAAASTGPTTTTATSTAAASTGPTTTTAAAATGPLQGVSCAADYMAVDDNTSSHIQRLQSLVKFYYSDARGSSGGGSTSESGAMINSGFEALDEQMMMSGIFGNRVGLEQYNKHHAHVYHTVFVRFASDMDRLLTAARMTTNKGLQAADDESCHDECDELQGGHQPQVQDHGHHQQMAERQLEQQEPSLLLAGCLIQEIRGTAPKLLRSLVKGEMWACLDLVLQCIEDSKAMTLITNRLGVQLNANEVNKCCLRISRRTNSLQMQS</sequence>
<feature type="compositionally biased region" description="Low complexity" evidence="1">
    <location>
        <begin position="1"/>
        <end position="14"/>
    </location>
</feature>
<protein>
    <submittedName>
        <fullName evidence="2">Uncharacterized protein</fullName>
    </submittedName>
</protein>
<keyword evidence="3" id="KW-1185">Reference proteome</keyword>
<accession>A0A250X747</accession>
<name>A0A250X747_9CHLO</name>
<gene>
    <name evidence="2" type="ORF">CEUSTIGMA_g6150.t1</name>
</gene>
<comment type="caution">
    <text evidence="2">The sequence shown here is derived from an EMBL/GenBank/DDBJ whole genome shotgun (WGS) entry which is preliminary data.</text>
</comment>
<evidence type="ECO:0000313" key="2">
    <source>
        <dbReference type="EMBL" id="GAX78712.1"/>
    </source>
</evidence>
<organism evidence="2 3">
    <name type="scientific">Chlamydomonas eustigma</name>
    <dbReference type="NCBI Taxonomy" id="1157962"/>
    <lineage>
        <taxon>Eukaryota</taxon>
        <taxon>Viridiplantae</taxon>
        <taxon>Chlorophyta</taxon>
        <taxon>core chlorophytes</taxon>
        <taxon>Chlorophyceae</taxon>
        <taxon>CS clade</taxon>
        <taxon>Chlamydomonadales</taxon>
        <taxon>Chlamydomonadaceae</taxon>
        <taxon>Chlamydomonas</taxon>
    </lineage>
</organism>
<feature type="region of interest" description="Disordered" evidence="1">
    <location>
        <begin position="899"/>
        <end position="998"/>
    </location>
</feature>